<dbReference type="Proteomes" id="UP000245375">
    <property type="component" value="Unassembled WGS sequence"/>
</dbReference>
<dbReference type="InterPro" id="IPR053158">
    <property type="entry name" value="CapK_Type1_Caps_Biosynth"/>
</dbReference>
<accession>A0A2U2X3T8</accession>
<protein>
    <submittedName>
        <fullName evidence="1">CoF synthetase</fullName>
    </submittedName>
</protein>
<gene>
    <name evidence="1" type="ORF">DIS18_09335</name>
</gene>
<sequence>MFKSFNIRKKIYYLSDTIKRKNVSNHLKEINFILNNPESNKSKIIQKSNLNNILNHATNTTPFYKKFRNFDSILDFPVIKKLVIQDNFNEFQSYPHKDKNNFKVSTSGSTGVPFFLFQDEVKRNRNKADVLHFLKRSNYEVGHRLFYLGVRLNQKFSLKSLIQNVSLIDISKLTDKAIEDFLEKVAKDKNSNKILLGHVSAFETILKYLDRKNKDITNIKLNSIITNSEHLSVETKTKLENYFNTPALSRYSSEEAGIIAHQTIDSPDTFVVNHASYYIEVLNLNNNTPVKPGEIGRIVLTDLFNYAMPLIRYDTGDIAKTKVCDNGSIQFESVEGRKMDLVYDTQGNVLSSYVFNKIIYKHYKKIKQYQFIQQDKKEYEIKLNLQEDKFPFEKELISEVKEDFGKDANVNITYVNEIPPLASGKRRKVINNYNKNNSLINPALSKHESIT</sequence>
<comment type="caution">
    <text evidence="1">The sequence shown here is derived from an EMBL/GenBank/DDBJ whole genome shotgun (WGS) entry which is preliminary data.</text>
</comment>
<dbReference type="AlphaFoldDB" id="A0A2U2X3T8"/>
<dbReference type="InterPro" id="IPR042099">
    <property type="entry name" value="ANL_N_sf"/>
</dbReference>
<dbReference type="Gene3D" id="3.40.50.12780">
    <property type="entry name" value="N-terminal domain of ligase-like"/>
    <property type="match status" value="1"/>
</dbReference>
<dbReference type="PANTHER" id="PTHR36932:SF1">
    <property type="entry name" value="CAPSULAR POLYSACCHARIDE BIOSYNTHESIS PROTEIN"/>
    <property type="match status" value="1"/>
</dbReference>
<evidence type="ECO:0000313" key="2">
    <source>
        <dbReference type="Proteomes" id="UP000245375"/>
    </source>
</evidence>
<reference evidence="1 2" key="2">
    <citation type="submission" date="2018-05" db="EMBL/GenBank/DDBJ databases">
        <title>Algibacter marinivivus sp. nov., isolated from sample around a algae.</title>
        <authorList>
            <person name="Zhong X."/>
        </authorList>
    </citation>
    <scope>NUCLEOTIDE SEQUENCE [LARGE SCALE GENOMIC DNA]</scope>
    <source>
        <strain evidence="1 2">ZY111</strain>
    </source>
</reference>
<reference evidence="2" key="1">
    <citation type="submission" date="2018-05" db="EMBL/GenBank/DDBJ databases">
        <title>Algibacter marinivivus sp. nov., isolated from sample around a algae.</title>
        <authorList>
            <person name="Lu D."/>
        </authorList>
    </citation>
    <scope>NUCLEOTIDE SEQUENCE [LARGE SCALE GENOMIC DNA]</scope>
    <source>
        <strain evidence="2">ZY111</strain>
    </source>
</reference>
<evidence type="ECO:0000313" key="1">
    <source>
        <dbReference type="EMBL" id="PWH82447.1"/>
    </source>
</evidence>
<dbReference type="PANTHER" id="PTHR36932">
    <property type="entry name" value="CAPSULAR POLYSACCHARIDE BIOSYNTHESIS PROTEIN"/>
    <property type="match status" value="1"/>
</dbReference>
<dbReference type="SUPFAM" id="SSF56801">
    <property type="entry name" value="Acetyl-CoA synthetase-like"/>
    <property type="match status" value="1"/>
</dbReference>
<dbReference type="EMBL" id="QFRI01000002">
    <property type="protein sequence ID" value="PWH82447.1"/>
    <property type="molecule type" value="Genomic_DNA"/>
</dbReference>
<name>A0A2U2X3T8_9FLAO</name>
<dbReference type="RefSeq" id="WP_109352814.1">
    <property type="nucleotide sequence ID" value="NZ_QFRI01000002.1"/>
</dbReference>
<organism evidence="1 2">
    <name type="scientific">Algibacter marinivivus</name>
    <dbReference type="NCBI Taxonomy" id="2100723"/>
    <lineage>
        <taxon>Bacteria</taxon>
        <taxon>Pseudomonadati</taxon>
        <taxon>Bacteroidota</taxon>
        <taxon>Flavobacteriia</taxon>
        <taxon>Flavobacteriales</taxon>
        <taxon>Flavobacteriaceae</taxon>
        <taxon>Algibacter</taxon>
    </lineage>
</organism>
<keyword evidence="2" id="KW-1185">Reference proteome</keyword>
<proteinExistence type="predicted"/>
<dbReference type="OrthoDB" id="580775at2"/>